<evidence type="ECO:0000256" key="1">
    <source>
        <dbReference type="ARBA" id="ARBA00004496"/>
    </source>
</evidence>
<dbReference type="NCBIfam" id="NF000582">
    <property type="entry name" value="PRK00006.1"/>
    <property type="match status" value="1"/>
</dbReference>
<dbReference type="GO" id="GO:0019171">
    <property type="term" value="F:(3R)-hydroxyacyl-[acyl-carrier-protein] dehydratase activity"/>
    <property type="evidence" value="ECO:0007669"/>
    <property type="project" value="UniProtKB-EC"/>
</dbReference>
<protein>
    <recommendedName>
        <fullName evidence="4">3-hydroxyacyl-[acyl-carrier-protein] dehydratase FabZ</fullName>
        <ecNumber evidence="3">4.2.1.59</ecNumber>
    </recommendedName>
    <alternativeName>
        <fullName evidence="11">(3R)-hydroxymyristoyl-[acyl-carrier-protein] dehydratase</fullName>
    </alternativeName>
    <alternativeName>
        <fullName evidence="12">Beta-hydroxyacyl-ACP dehydratase</fullName>
    </alternativeName>
</protein>
<dbReference type="GO" id="GO:0009245">
    <property type="term" value="P:lipid A biosynthetic process"/>
    <property type="evidence" value="ECO:0007669"/>
    <property type="project" value="UniProtKB-KW"/>
</dbReference>
<dbReference type="Gene3D" id="3.10.129.10">
    <property type="entry name" value="Hotdog Thioesterase"/>
    <property type="match status" value="1"/>
</dbReference>
<evidence type="ECO:0000256" key="12">
    <source>
        <dbReference type="ARBA" id="ARBA00032213"/>
    </source>
</evidence>
<dbReference type="InterPro" id="IPR010084">
    <property type="entry name" value="FabZ"/>
</dbReference>
<accession>A0A371RJU3</accession>
<evidence type="ECO:0000256" key="7">
    <source>
        <dbReference type="ARBA" id="ARBA00022556"/>
    </source>
</evidence>
<keyword evidence="5" id="KW-0963">Cytoplasm</keyword>
<dbReference type="OrthoDB" id="9772788at2"/>
<sequence length="155" mass="17234">MTEENTEFLPDLDLAAIKEILPHRFPMLMVDKIVEISKDGATGVKGVTANEQFFEGHFPQMAVMPGVLIIESMAQTAAAYTAYIDNVDTDNNIVLFMGVEKAKFRKPVVPGDQLRIRATITARRPPVWKYEAKAYVDDKLVAEAAFSAMMTPPKD</sequence>
<organism evidence="13 14">
    <name type="scientific">Parvularcula marina</name>
    <dbReference type="NCBI Taxonomy" id="2292771"/>
    <lineage>
        <taxon>Bacteria</taxon>
        <taxon>Pseudomonadati</taxon>
        <taxon>Pseudomonadota</taxon>
        <taxon>Alphaproteobacteria</taxon>
        <taxon>Parvularculales</taxon>
        <taxon>Parvularculaceae</taxon>
        <taxon>Parvularcula</taxon>
    </lineage>
</organism>
<evidence type="ECO:0000256" key="11">
    <source>
        <dbReference type="ARBA" id="ARBA00029890"/>
    </source>
</evidence>
<dbReference type="GO" id="GO:0016020">
    <property type="term" value="C:membrane"/>
    <property type="evidence" value="ECO:0007669"/>
    <property type="project" value="GOC"/>
</dbReference>
<dbReference type="FunCoup" id="A0A371RJU3">
    <property type="interactions" value="427"/>
</dbReference>
<evidence type="ECO:0000256" key="5">
    <source>
        <dbReference type="ARBA" id="ARBA00022490"/>
    </source>
</evidence>
<dbReference type="Proteomes" id="UP000264589">
    <property type="component" value="Unassembled WGS sequence"/>
</dbReference>
<dbReference type="CDD" id="cd01288">
    <property type="entry name" value="FabZ"/>
    <property type="match status" value="1"/>
</dbReference>
<evidence type="ECO:0000256" key="9">
    <source>
        <dbReference type="ARBA" id="ARBA00023239"/>
    </source>
</evidence>
<evidence type="ECO:0000313" key="13">
    <source>
        <dbReference type="EMBL" id="RFB05713.1"/>
    </source>
</evidence>
<dbReference type="EC" id="4.2.1.59" evidence="3"/>
<reference evidence="13 14" key="1">
    <citation type="submission" date="2018-08" db="EMBL/GenBank/DDBJ databases">
        <title>Parvularcula sp. SM1705, isolated from surface water of the South Sea China.</title>
        <authorList>
            <person name="Sun L."/>
        </authorList>
    </citation>
    <scope>NUCLEOTIDE SEQUENCE [LARGE SCALE GENOMIC DNA]</scope>
    <source>
        <strain evidence="13 14">SM1705</strain>
    </source>
</reference>
<evidence type="ECO:0000256" key="4">
    <source>
        <dbReference type="ARBA" id="ARBA00017176"/>
    </source>
</evidence>
<keyword evidence="6" id="KW-0444">Lipid biosynthesis</keyword>
<evidence type="ECO:0000256" key="8">
    <source>
        <dbReference type="ARBA" id="ARBA00023098"/>
    </source>
</evidence>
<dbReference type="NCBIfam" id="TIGR01750">
    <property type="entry name" value="fabZ"/>
    <property type="match status" value="1"/>
</dbReference>
<keyword evidence="8" id="KW-0443">Lipid metabolism</keyword>
<keyword evidence="14" id="KW-1185">Reference proteome</keyword>
<comment type="subcellular location">
    <subcellularLocation>
        <location evidence="1">Cytoplasm</location>
    </subcellularLocation>
</comment>
<evidence type="ECO:0000256" key="2">
    <source>
        <dbReference type="ARBA" id="ARBA00009174"/>
    </source>
</evidence>
<evidence type="ECO:0000313" key="14">
    <source>
        <dbReference type="Proteomes" id="UP000264589"/>
    </source>
</evidence>
<dbReference type="AlphaFoldDB" id="A0A371RJU3"/>
<dbReference type="Pfam" id="PF07977">
    <property type="entry name" value="FabA"/>
    <property type="match status" value="1"/>
</dbReference>
<dbReference type="InterPro" id="IPR013114">
    <property type="entry name" value="FabA_FabZ"/>
</dbReference>
<dbReference type="PANTHER" id="PTHR30272:SF1">
    <property type="entry name" value="3-HYDROXYACYL-[ACYL-CARRIER-PROTEIN] DEHYDRATASE"/>
    <property type="match status" value="1"/>
</dbReference>
<keyword evidence="9 13" id="KW-0456">Lyase</keyword>
<name>A0A371RJU3_9PROT</name>
<evidence type="ECO:0000256" key="3">
    <source>
        <dbReference type="ARBA" id="ARBA00013167"/>
    </source>
</evidence>
<dbReference type="GO" id="GO:0005737">
    <property type="term" value="C:cytoplasm"/>
    <property type="evidence" value="ECO:0007669"/>
    <property type="project" value="UniProtKB-SubCell"/>
</dbReference>
<proteinExistence type="inferred from homology"/>
<comment type="caution">
    <text evidence="13">The sequence shown here is derived from an EMBL/GenBank/DDBJ whole genome shotgun (WGS) entry which is preliminary data.</text>
</comment>
<gene>
    <name evidence="13" type="primary">fabZ</name>
    <name evidence="13" type="ORF">DX908_10810</name>
</gene>
<dbReference type="PANTHER" id="PTHR30272">
    <property type="entry name" value="3-HYDROXYACYL-[ACYL-CARRIER-PROTEIN] DEHYDRATASE"/>
    <property type="match status" value="1"/>
</dbReference>
<evidence type="ECO:0000256" key="6">
    <source>
        <dbReference type="ARBA" id="ARBA00022516"/>
    </source>
</evidence>
<dbReference type="RefSeq" id="WP_116392346.1">
    <property type="nucleotide sequence ID" value="NZ_QUQO01000001.1"/>
</dbReference>
<dbReference type="GO" id="GO:0006633">
    <property type="term" value="P:fatty acid biosynthetic process"/>
    <property type="evidence" value="ECO:0007669"/>
    <property type="project" value="InterPro"/>
</dbReference>
<evidence type="ECO:0000256" key="10">
    <source>
        <dbReference type="ARBA" id="ARBA00025049"/>
    </source>
</evidence>
<dbReference type="SUPFAM" id="SSF54637">
    <property type="entry name" value="Thioesterase/thiol ester dehydrase-isomerase"/>
    <property type="match status" value="1"/>
</dbReference>
<dbReference type="InParanoid" id="A0A371RJU3"/>
<dbReference type="EMBL" id="QUQO01000001">
    <property type="protein sequence ID" value="RFB05713.1"/>
    <property type="molecule type" value="Genomic_DNA"/>
</dbReference>
<keyword evidence="7" id="KW-0441">Lipid A biosynthesis</keyword>
<dbReference type="InterPro" id="IPR029069">
    <property type="entry name" value="HotDog_dom_sf"/>
</dbReference>
<dbReference type="FunFam" id="3.10.129.10:FF:000001">
    <property type="entry name" value="3-hydroxyacyl-[acyl-carrier-protein] dehydratase FabZ"/>
    <property type="match status" value="1"/>
</dbReference>
<comment type="similarity">
    <text evidence="2">Belongs to the thioester dehydratase family. FabZ subfamily.</text>
</comment>
<comment type="function">
    <text evidence="10">Involved in unsaturated fatty acids biosynthesis. Catalyzes the dehydration of short chain beta-hydroxyacyl-ACPs and long chain saturated and unsaturated beta-hydroxyacyl-ACPs.</text>
</comment>